<feature type="compositionally biased region" description="Polar residues" evidence="1">
    <location>
        <begin position="385"/>
        <end position="399"/>
    </location>
</feature>
<feature type="compositionally biased region" description="Low complexity" evidence="1">
    <location>
        <begin position="153"/>
        <end position="192"/>
    </location>
</feature>
<reference evidence="2" key="1">
    <citation type="submission" date="2021-01" db="EMBL/GenBank/DDBJ databases">
        <authorList>
            <person name="Corre E."/>
            <person name="Pelletier E."/>
            <person name="Niang G."/>
            <person name="Scheremetjew M."/>
            <person name="Finn R."/>
            <person name="Kale V."/>
            <person name="Holt S."/>
            <person name="Cochrane G."/>
            <person name="Meng A."/>
            <person name="Brown T."/>
            <person name="Cohen L."/>
        </authorList>
    </citation>
    <scope>NUCLEOTIDE SEQUENCE</scope>
    <source>
        <strain evidence="2">CCMP3105</strain>
    </source>
</reference>
<dbReference type="AlphaFoldDB" id="A0A7S4ULE3"/>
<feature type="compositionally biased region" description="Basic residues" evidence="1">
    <location>
        <begin position="143"/>
        <end position="152"/>
    </location>
</feature>
<gene>
    <name evidence="2" type="ORF">AMON00008_LOCUS24657</name>
</gene>
<sequence>MSSAEEYSDDFSEEASPRHRESSAEASGRNQSSVESRSQSSRHSAKRSDAEEDEEHYSESFEDFEEASGGKGPAATPAAQSSQEESYTPVQSSQSRSQGRDGSEETPGRSLSSGRRSSGSSRGRPRGSARRASRRSSPSSSRASRRSSRRSSRSSQRSSRGSPSAPSKAGSGGRAEMPAPAAGSAVAAATPADCPHESSSFPEDDTARGPRALCGQPVLPTFKSIGVQCSEDAVGQGLPDDICGSASEPPWHDEGGSNGGMPAGASEQPHDEGTQGEPQEPPQGHATEITQLPSAPEQWRAPDALDPAVQEISLLEFPVPLGLASQGPPQPLPRPASLPRAHDALPRHLQPHAWDLASLGQGRPRPREAWPLADAGGARGFRVTGSGTHPGSATRSATEGSSRAAAALPAVAEAQLVERLAQRFVLGREAPVHKRRARSAYQEMLQQVAWGALEPSAAQEVAALLSQHWLEPISPAEALRAFRRCIYSILTDERVLDIVEHQMALHFGRRLESGAPCVVQT</sequence>
<feature type="compositionally biased region" description="Acidic residues" evidence="1">
    <location>
        <begin position="50"/>
        <end position="66"/>
    </location>
</feature>
<evidence type="ECO:0000313" key="2">
    <source>
        <dbReference type="EMBL" id="CAE4591906.1"/>
    </source>
</evidence>
<dbReference type="EMBL" id="HBNR01035883">
    <property type="protein sequence ID" value="CAE4591906.1"/>
    <property type="molecule type" value="Transcribed_RNA"/>
</dbReference>
<evidence type="ECO:0000256" key="1">
    <source>
        <dbReference type="SAM" id="MobiDB-lite"/>
    </source>
</evidence>
<feature type="compositionally biased region" description="Low complexity" evidence="1">
    <location>
        <begin position="108"/>
        <end position="122"/>
    </location>
</feature>
<feature type="region of interest" description="Disordered" evidence="1">
    <location>
        <begin position="361"/>
        <end position="399"/>
    </location>
</feature>
<feature type="region of interest" description="Disordered" evidence="1">
    <location>
        <begin position="1"/>
        <end position="217"/>
    </location>
</feature>
<feature type="region of interest" description="Disordered" evidence="1">
    <location>
        <begin position="233"/>
        <end position="287"/>
    </location>
</feature>
<feature type="compositionally biased region" description="Acidic residues" evidence="1">
    <location>
        <begin position="1"/>
        <end position="13"/>
    </location>
</feature>
<organism evidence="2">
    <name type="scientific">Alexandrium monilatum</name>
    <dbReference type="NCBI Taxonomy" id="311494"/>
    <lineage>
        <taxon>Eukaryota</taxon>
        <taxon>Sar</taxon>
        <taxon>Alveolata</taxon>
        <taxon>Dinophyceae</taxon>
        <taxon>Gonyaulacales</taxon>
        <taxon>Pyrocystaceae</taxon>
        <taxon>Alexandrium</taxon>
    </lineage>
</organism>
<proteinExistence type="predicted"/>
<name>A0A7S4ULE3_9DINO</name>
<feature type="compositionally biased region" description="Polar residues" evidence="1">
    <location>
        <begin position="78"/>
        <end position="90"/>
    </location>
</feature>
<protein>
    <submittedName>
        <fullName evidence="2">Uncharacterized protein</fullName>
    </submittedName>
</protein>
<feature type="compositionally biased region" description="Basic residues" evidence="1">
    <location>
        <begin position="123"/>
        <end position="134"/>
    </location>
</feature>
<accession>A0A7S4ULE3</accession>
<feature type="compositionally biased region" description="Basic and acidic residues" evidence="1">
    <location>
        <begin position="98"/>
        <end position="107"/>
    </location>
</feature>
<feature type="compositionally biased region" description="Low complexity" evidence="1">
    <location>
        <begin position="32"/>
        <end position="42"/>
    </location>
</feature>